<reference evidence="2" key="1">
    <citation type="journal article" date="2015" name="Proc. Natl. Acad. Sci. U.S.A.">
        <title>Genome sequencing of adzuki bean (Vigna angularis) provides insight into high starch and low fat accumulation and domestication.</title>
        <authorList>
            <person name="Yang K."/>
            <person name="Tian Z."/>
            <person name="Chen C."/>
            <person name="Luo L."/>
            <person name="Zhao B."/>
            <person name="Wang Z."/>
            <person name="Yu L."/>
            <person name="Li Y."/>
            <person name="Sun Y."/>
            <person name="Li W."/>
            <person name="Chen Y."/>
            <person name="Li Y."/>
            <person name="Zhang Y."/>
            <person name="Ai D."/>
            <person name="Zhao J."/>
            <person name="Shang C."/>
            <person name="Ma Y."/>
            <person name="Wu B."/>
            <person name="Wang M."/>
            <person name="Gao L."/>
            <person name="Sun D."/>
            <person name="Zhang P."/>
            <person name="Guo F."/>
            <person name="Wang W."/>
            <person name="Li Y."/>
            <person name="Wang J."/>
            <person name="Varshney R.K."/>
            <person name="Wang J."/>
            <person name="Ling H.Q."/>
            <person name="Wan P."/>
        </authorList>
    </citation>
    <scope>NUCLEOTIDE SEQUENCE</scope>
    <source>
        <strain evidence="2">cv. Jingnong 6</strain>
    </source>
</reference>
<evidence type="ECO:0000313" key="2">
    <source>
        <dbReference type="Proteomes" id="UP000053144"/>
    </source>
</evidence>
<name>A0A0L9TEJ8_PHAAN</name>
<protein>
    <submittedName>
        <fullName evidence="1">Uncharacterized protein</fullName>
    </submittedName>
</protein>
<evidence type="ECO:0000313" key="1">
    <source>
        <dbReference type="EMBL" id="KOM28584.1"/>
    </source>
</evidence>
<dbReference type="AlphaFoldDB" id="A0A0L9TEJ8"/>
<accession>A0A0L9TEJ8</accession>
<proteinExistence type="predicted"/>
<organism evidence="1 2">
    <name type="scientific">Phaseolus angularis</name>
    <name type="common">Azuki bean</name>
    <name type="synonym">Vigna angularis</name>
    <dbReference type="NCBI Taxonomy" id="3914"/>
    <lineage>
        <taxon>Eukaryota</taxon>
        <taxon>Viridiplantae</taxon>
        <taxon>Streptophyta</taxon>
        <taxon>Embryophyta</taxon>
        <taxon>Tracheophyta</taxon>
        <taxon>Spermatophyta</taxon>
        <taxon>Magnoliopsida</taxon>
        <taxon>eudicotyledons</taxon>
        <taxon>Gunneridae</taxon>
        <taxon>Pentapetalae</taxon>
        <taxon>rosids</taxon>
        <taxon>fabids</taxon>
        <taxon>Fabales</taxon>
        <taxon>Fabaceae</taxon>
        <taxon>Papilionoideae</taxon>
        <taxon>50 kb inversion clade</taxon>
        <taxon>NPAAA clade</taxon>
        <taxon>indigoferoid/millettioid clade</taxon>
        <taxon>Phaseoleae</taxon>
        <taxon>Vigna</taxon>
    </lineage>
</organism>
<gene>
    <name evidence="1" type="ORF">LR48_Vigan553s001300</name>
</gene>
<dbReference type="Proteomes" id="UP000053144">
    <property type="component" value="Unassembled WGS sequence"/>
</dbReference>
<dbReference type="Gramene" id="KOM28584">
    <property type="protein sequence ID" value="KOM28584"/>
    <property type="gene ID" value="LR48_Vigan553s001300"/>
</dbReference>
<sequence length="156" mass="17478">MRRTPSNHSSFRCVILSKEPLQYVDESVLNSPCLHDENHFLLSHPNVYSPCTEHESESVVDIASKFELDSCSEGISEVQPITLGLGVIPLHVISLEPHCTNTIAGGTHEFDQHAPTVEDKCAYIHNNLKINRHRLNPLINNHLDPVVEDISLLDQI</sequence>
<dbReference type="EMBL" id="KQ258438">
    <property type="protein sequence ID" value="KOM28584.1"/>
    <property type="molecule type" value="Genomic_DNA"/>
</dbReference>